<sequence>MDPQNLCSKCLEGCIHEGTPRGKWESVGGVLCYVATPQHYVSPGWAQKVVLYLPDAHGPQLVNNQLLADDFAKMGFRTVIPDIFDGEPVPPDARFQTFNVPKWLKRHGKDVIRPIIDRVIAALKQQGVQEFVATGYCMGGHYVFDLAFDNIIQIAAVSHPTLLQSPADFEKYKLLSKAPLLMNTCEFDPWFPPESQAKANEILRDSISERKFLRKHWEGCTHGFAVRGDMNNPKIKAGKEGAFLAVVKWFKTHSVTAESSRL</sequence>
<protein>
    <submittedName>
        <fullName evidence="1">Alpha/beta-hydrolase</fullName>
    </submittedName>
</protein>
<gene>
    <name evidence="1" type="ORF">BDN72DRAFT_820190</name>
</gene>
<reference evidence="1 2" key="1">
    <citation type="journal article" date="2019" name="Nat. Ecol. Evol.">
        <title>Megaphylogeny resolves global patterns of mushroom evolution.</title>
        <authorList>
            <person name="Varga T."/>
            <person name="Krizsan K."/>
            <person name="Foldi C."/>
            <person name="Dima B."/>
            <person name="Sanchez-Garcia M."/>
            <person name="Sanchez-Ramirez S."/>
            <person name="Szollosi G.J."/>
            <person name="Szarkandi J.G."/>
            <person name="Papp V."/>
            <person name="Albert L."/>
            <person name="Andreopoulos W."/>
            <person name="Angelini C."/>
            <person name="Antonin V."/>
            <person name="Barry K.W."/>
            <person name="Bougher N.L."/>
            <person name="Buchanan P."/>
            <person name="Buyck B."/>
            <person name="Bense V."/>
            <person name="Catcheside P."/>
            <person name="Chovatia M."/>
            <person name="Cooper J."/>
            <person name="Damon W."/>
            <person name="Desjardin D."/>
            <person name="Finy P."/>
            <person name="Geml J."/>
            <person name="Haridas S."/>
            <person name="Hughes K."/>
            <person name="Justo A."/>
            <person name="Karasinski D."/>
            <person name="Kautmanova I."/>
            <person name="Kiss B."/>
            <person name="Kocsube S."/>
            <person name="Kotiranta H."/>
            <person name="LaButti K.M."/>
            <person name="Lechner B.E."/>
            <person name="Liimatainen K."/>
            <person name="Lipzen A."/>
            <person name="Lukacs Z."/>
            <person name="Mihaltcheva S."/>
            <person name="Morgado L.N."/>
            <person name="Niskanen T."/>
            <person name="Noordeloos M.E."/>
            <person name="Ohm R.A."/>
            <person name="Ortiz-Santana B."/>
            <person name="Ovrebo C."/>
            <person name="Racz N."/>
            <person name="Riley R."/>
            <person name="Savchenko A."/>
            <person name="Shiryaev A."/>
            <person name="Soop K."/>
            <person name="Spirin V."/>
            <person name="Szebenyi C."/>
            <person name="Tomsovsky M."/>
            <person name="Tulloss R.E."/>
            <person name="Uehling J."/>
            <person name="Grigoriev I.V."/>
            <person name="Vagvolgyi C."/>
            <person name="Papp T."/>
            <person name="Martin F.M."/>
            <person name="Miettinen O."/>
            <person name="Hibbett D.S."/>
            <person name="Nagy L.G."/>
        </authorList>
    </citation>
    <scope>NUCLEOTIDE SEQUENCE [LARGE SCALE GENOMIC DNA]</scope>
    <source>
        <strain evidence="1 2">NL-1719</strain>
    </source>
</reference>
<proteinExistence type="predicted"/>
<dbReference type="EMBL" id="ML208333">
    <property type="protein sequence ID" value="TFK69294.1"/>
    <property type="molecule type" value="Genomic_DNA"/>
</dbReference>
<organism evidence="1 2">
    <name type="scientific">Pluteus cervinus</name>
    <dbReference type="NCBI Taxonomy" id="181527"/>
    <lineage>
        <taxon>Eukaryota</taxon>
        <taxon>Fungi</taxon>
        <taxon>Dikarya</taxon>
        <taxon>Basidiomycota</taxon>
        <taxon>Agaricomycotina</taxon>
        <taxon>Agaricomycetes</taxon>
        <taxon>Agaricomycetidae</taxon>
        <taxon>Agaricales</taxon>
        <taxon>Pluteineae</taxon>
        <taxon>Pluteaceae</taxon>
        <taxon>Pluteus</taxon>
    </lineage>
</organism>
<dbReference type="Proteomes" id="UP000308600">
    <property type="component" value="Unassembled WGS sequence"/>
</dbReference>
<evidence type="ECO:0000313" key="2">
    <source>
        <dbReference type="Proteomes" id="UP000308600"/>
    </source>
</evidence>
<keyword evidence="2" id="KW-1185">Reference proteome</keyword>
<accession>A0ACD3AUD8</accession>
<name>A0ACD3AUD8_9AGAR</name>
<evidence type="ECO:0000313" key="1">
    <source>
        <dbReference type="EMBL" id="TFK69294.1"/>
    </source>
</evidence>